<dbReference type="CDD" id="cd11073">
    <property type="entry name" value="CYP76-like"/>
    <property type="match status" value="1"/>
</dbReference>
<keyword evidence="3 6" id="KW-0560">Oxidoreductase</keyword>
<dbReference type="InterPro" id="IPR001128">
    <property type="entry name" value="Cyt_P450"/>
</dbReference>
<dbReference type="PRINTS" id="PR00385">
    <property type="entry name" value="P450"/>
</dbReference>
<accession>A0A7N2M3F8</accession>
<keyword evidence="4 5" id="KW-0408">Iron</keyword>
<comment type="cofactor">
    <cofactor evidence="5">
        <name>heme</name>
        <dbReference type="ChEBI" id="CHEBI:30413"/>
    </cofactor>
</comment>
<evidence type="ECO:0000256" key="3">
    <source>
        <dbReference type="ARBA" id="ARBA00023002"/>
    </source>
</evidence>
<evidence type="ECO:0000313" key="7">
    <source>
        <dbReference type="EnsemblPlants" id="QL07p012598:mrna"/>
    </source>
</evidence>
<keyword evidence="6" id="KW-0503">Monooxygenase</keyword>
<proteinExistence type="inferred from homology"/>
<dbReference type="GO" id="GO:0016705">
    <property type="term" value="F:oxidoreductase activity, acting on paired donors, with incorporation or reduction of molecular oxygen"/>
    <property type="evidence" value="ECO:0007669"/>
    <property type="project" value="InterPro"/>
</dbReference>
<dbReference type="GO" id="GO:0005506">
    <property type="term" value="F:iron ion binding"/>
    <property type="evidence" value="ECO:0007669"/>
    <property type="project" value="InterPro"/>
</dbReference>
<dbReference type="InterPro" id="IPR002401">
    <property type="entry name" value="Cyt_P450_E_grp-I"/>
</dbReference>
<dbReference type="Pfam" id="PF00067">
    <property type="entry name" value="p450"/>
    <property type="match status" value="1"/>
</dbReference>
<dbReference type="EnsemblPlants" id="QL07p012598:mrna">
    <property type="protein sequence ID" value="QL07p012598:mrna"/>
    <property type="gene ID" value="QL07p012598"/>
</dbReference>
<evidence type="ECO:0000256" key="2">
    <source>
        <dbReference type="ARBA" id="ARBA00022723"/>
    </source>
</evidence>
<evidence type="ECO:0000313" key="8">
    <source>
        <dbReference type="Proteomes" id="UP000594261"/>
    </source>
</evidence>
<evidence type="ECO:0008006" key="9">
    <source>
        <dbReference type="Google" id="ProtNLM"/>
    </source>
</evidence>
<dbReference type="GO" id="GO:0020037">
    <property type="term" value="F:heme binding"/>
    <property type="evidence" value="ECO:0007669"/>
    <property type="project" value="InterPro"/>
</dbReference>
<sequence length="530" mass="60132">MEAIHIFLFCITFLLFFIRPKFLRKSNTKNLPPGPNGLPIIGNLHQLGPRPHETLSAMAKEFGPLMTLKFGCVTTIVASSAETTKEILHTHDQTFSNRPVPDSVATQPHPEGTLAWVPGDHRWRNRRRICSTQMFTSQRLDLLQHFRHKKVHQLIAHINKYKGTPVDIGSLAFATTLNLISNTIFSVDIVDPDFESAQEFKELVWRIMMDAGKPNVSDYFPMLKRFDLQGVRRHVQVSYKRMHEIFDDIIATRLKHRETDKTTRHGDFLDVLLDQMQEDGSDFSIDTIKPLILDLFIAGSDTSGLTTEWAMAELLRKPKTLQKARDEVLQVIGTHGEIKESDIDRVPYIQAVVKETLRLHPPAPLLLPYIAGNDVEVSGYTIYKGNQVLVNAWSIGRNPKYWIDPLSFEPERFVGSNLDFKGRDFEYIPFGAGRRICPGLPLAQRMVILMLGSILHSFNWKLPEGITPENLDMSEQFGITLKKANSLCAVPFDRAENYVILLGKTGKLSIAVASGYCQPQRRLKICGDNY</sequence>
<organism evidence="7 8">
    <name type="scientific">Quercus lobata</name>
    <name type="common">Valley oak</name>
    <dbReference type="NCBI Taxonomy" id="97700"/>
    <lineage>
        <taxon>Eukaryota</taxon>
        <taxon>Viridiplantae</taxon>
        <taxon>Streptophyta</taxon>
        <taxon>Embryophyta</taxon>
        <taxon>Tracheophyta</taxon>
        <taxon>Spermatophyta</taxon>
        <taxon>Magnoliopsida</taxon>
        <taxon>eudicotyledons</taxon>
        <taxon>Gunneridae</taxon>
        <taxon>Pentapetalae</taxon>
        <taxon>rosids</taxon>
        <taxon>fabids</taxon>
        <taxon>Fagales</taxon>
        <taxon>Fagaceae</taxon>
        <taxon>Quercus</taxon>
    </lineage>
</organism>
<keyword evidence="2 5" id="KW-0479">Metal-binding</keyword>
<dbReference type="Proteomes" id="UP000594261">
    <property type="component" value="Chromosome 7"/>
</dbReference>
<dbReference type="OMA" id="KVFTVWI"/>
<keyword evidence="5 6" id="KW-0349">Heme</keyword>
<dbReference type="PANTHER" id="PTHR47950">
    <property type="entry name" value="CYTOCHROME P450, FAMILY 76, SUBFAMILY C, POLYPEPTIDE 5-RELATED"/>
    <property type="match status" value="1"/>
</dbReference>
<evidence type="ECO:0000256" key="1">
    <source>
        <dbReference type="ARBA" id="ARBA00010617"/>
    </source>
</evidence>
<reference evidence="7" key="2">
    <citation type="submission" date="2021-01" db="UniProtKB">
        <authorList>
            <consortium name="EnsemblPlants"/>
        </authorList>
    </citation>
    <scope>IDENTIFICATION</scope>
</reference>
<dbReference type="Gene3D" id="1.10.630.10">
    <property type="entry name" value="Cytochrome P450"/>
    <property type="match status" value="1"/>
</dbReference>
<evidence type="ECO:0000256" key="6">
    <source>
        <dbReference type="RuleBase" id="RU000461"/>
    </source>
</evidence>
<dbReference type="PANTHER" id="PTHR47950:SF44">
    <property type="entry name" value="CYTOCHROME P450, FAMILY 76, SUBFAMILY C, POLYPEPTIDE 5-RELATED"/>
    <property type="match status" value="1"/>
</dbReference>
<dbReference type="EMBL" id="LRBV02000007">
    <property type="status" value="NOT_ANNOTATED_CDS"/>
    <property type="molecule type" value="Genomic_DNA"/>
</dbReference>
<protein>
    <recommendedName>
        <fullName evidence="9">Cytochrome P450</fullName>
    </recommendedName>
</protein>
<dbReference type="InParanoid" id="A0A7N2M3F8"/>
<dbReference type="PRINTS" id="PR00463">
    <property type="entry name" value="EP450I"/>
</dbReference>
<keyword evidence="8" id="KW-1185">Reference proteome</keyword>
<dbReference type="AlphaFoldDB" id="A0A7N2M3F8"/>
<dbReference type="InterPro" id="IPR017972">
    <property type="entry name" value="Cyt_P450_CS"/>
</dbReference>
<evidence type="ECO:0000256" key="5">
    <source>
        <dbReference type="PIRSR" id="PIRSR602401-1"/>
    </source>
</evidence>
<evidence type="ECO:0000256" key="4">
    <source>
        <dbReference type="ARBA" id="ARBA00023004"/>
    </source>
</evidence>
<name>A0A7N2M3F8_QUELO</name>
<dbReference type="FunFam" id="1.10.630.10:FF:000007">
    <property type="entry name" value="Cytochrome P450 76C4"/>
    <property type="match status" value="1"/>
</dbReference>
<dbReference type="SUPFAM" id="SSF48264">
    <property type="entry name" value="Cytochrome P450"/>
    <property type="match status" value="1"/>
</dbReference>
<dbReference type="GO" id="GO:0004497">
    <property type="term" value="F:monooxygenase activity"/>
    <property type="evidence" value="ECO:0007669"/>
    <property type="project" value="UniProtKB-KW"/>
</dbReference>
<reference evidence="7 8" key="1">
    <citation type="journal article" date="2016" name="G3 (Bethesda)">
        <title>First Draft Assembly and Annotation of the Genome of a California Endemic Oak Quercus lobata Nee (Fagaceae).</title>
        <authorList>
            <person name="Sork V.L."/>
            <person name="Fitz-Gibbon S.T."/>
            <person name="Puiu D."/>
            <person name="Crepeau M."/>
            <person name="Gugger P.F."/>
            <person name="Sherman R."/>
            <person name="Stevens K."/>
            <person name="Langley C.H."/>
            <person name="Pellegrini M."/>
            <person name="Salzberg S.L."/>
        </authorList>
    </citation>
    <scope>NUCLEOTIDE SEQUENCE [LARGE SCALE GENOMIC DNA]</scope>
    <source>
        <strain evidence="7 8">cv. SW786</strain>
    </source>
</reference>
<dbReference type="PROSITE" id="PS00086">
    <property type="entry name" value="CYTOCHROME_P450"/>
    <property type="match status" value="1"/>
</dbReference>
<feature type="binding site" description="axial binding residue" evidence="5">
    <location>
        <position position="437"/>
    </location>
    <ligand>
        <name>heme</name>
        <dbReference type="ChEBI" id="CHEBI:30413"/>
    </ligand>
    <ligandPart>
        <name>Fe</name>
        <dbReference type="ChEBI" id="CHEBI:18248"/>
    </ligandPart>
</feature>
<comment type="similarity">
    <text evidence="1 6">Belongs to the cytochrome P450 family.</text>
</comment>
<dbReference type="InterPro" id="IPR036396">
    <property type="entry name" value="Cyt_P450_sf"/>
</dbReference>
<dbReference type="Gramene" id="QL07p012598:mrna">
    <property type="protein sequence ID" value="QL07p012598:mrna"/>
    <property type="gene ID" value="QL07p012598"/>
</dbReference>